<evidence type="ECO:0000256" key="1">
    <source>
        <dbReference type="SAM" id="MobiDB-lite"/>
    </source>
</evidence>
<feature type="region of interest" description="Disordered" evidence="1">
    <location>
        <begin position="1291"/>
        <end position="1347"/>
    </location>
</feature>
<feature type="compositionally biased region" description="Polar residues" evidence="1">
    <location>
        <begin position="17"/>
        <end position="27"/>
    </location>
</feature>
<feature type="region of interest" description="Disordered" evidence="1">
    <location>
        <begin position="849"/>
        <end position="888"/>
    </location>
</feature>
<feature type="domain" description="Folliculin-interacting protein N-terminal" evidence="2">
    <location>
        <begin position="93"/>
        <end position="243"/>
    </location>
</feature>
<dbReference type="InterPro" id="IPR028084">
    <property type="entry name" value="FNIP_N_dom"/>
</dbReference>
<name>A0ABP0C800_9PEZI</name>
<dbReference type="PANTHER" id="PTHR21634">
    <property type="entry name" value="RE13835P"/>
    <property type="match status" value="1"/>
</dbReference>
<feature type="compositionally biased region" description="Low complexity" evidence="1">
    <location>
        <begin position="497"/>
        <end position="518"/>
    </location>
</feature>
<feature type="region of interest" description="Disordered" evidence="1">
    <location>
        <begin position="925"/>
        <end position="1023"/>
    </location>
</feature>
<evidence type="ECO:0000313" key="4">
    <source>
        <dbReference type="Proteomes" id="UP001642406"/>
    </source>
</evidence>
<feature type="region of interest" description="Disordered" evidence="1">
    <location>
        <begin position="1197"/>
        <end position="1228"/>
    </location>
</feature>
<feature type="compositionally biased region" description="Low complexity" evidence="1">
    <location>
        <begin position="1402"/>
        <end position="1412"/>
    </location>
</feature>
<feature type="compositionally biased region" description="Polar residues" evidence="1">
    <location>
        <begin position="171"/>
        <end position="180"/>
    </location>
</feature>
<feature type="compositionally biased region" description="Low complexity" evidence="1">
    <location>
        <begin position="1217"/>
        <end position="1228"/>
    </location>
</feature>
<feature type="region of interest" description="Disordered" evidence="1">
    <location>
        <begin position="497"/>
        <end position="531"/>
    </location>
</feature>
<accession>A0ABP0C800</accession>
<dbReference type="Proteomes" id="UP001642406">
    <property type="component" value="Unassembled WGS sequence"/>
</dbReference>
<feature type="region of interest" description="Disordered" evidence="1">
    <location>
        <begin position="314"/>
        <end position="357"/>
    </location>
</feature>
<organism evidence="3 4">
    <name type="scientific">Sporothrix bragantina</name>
    <dbReference type="NCBI Taxonomy" id="671064"/>
    <lineage>
        <taxon>Eukaryota</taxon>
        <taxon>Fungi</taxon>
        <taxon>Dikarya</taxon>
        <taxon>Ascomycota</taxon>
        <taxon>Pezizomycotina</taxon>
        <taxon>Sordariomycetes</taxon>
        <taxon>Sordariomycetidae</taxon>
        <taxon>Ophiostomatales</taxon>
        <taxon>Ophiostomataceae</taxon>
        <taxon>Sporothrix</taxon>
    </lineage>
</organism>
<feature type="region of interest" description="Disordered" evidence="1">
    <location>
        <begin position="382"/>
        <end position="407"/>
    </location>
</feature>
<sequence length="1437" mass="154554">MLGKLFNLTAGVGTGSGPSTHASQPSATPEPVSSLESVQEDLHTRSLLYPEVQALFQNRQDQVFPLPNSPHLPAASLTSAFDFDGDLDLDMRDVRVLIMQDGISSVPSCLLYDSQPAPAPPTPTVPDRPSTMGGMAHFNHGVQDASRRVPTSPRKPSLSSHTTRPVVIQPDSPQLRQSSTFDRRPSLHSRSHSRLESDAHRAYREYADEISVFSSCVFGNSELLAYRGTSTKVHVLPSEQRAPDSSSFVLHDGRGSLGRSSMRSSKLSQSFSSESAAMFSHHQPTSSTSSLATGSRSADRKRVLITRLFPVTLPNDDDMSNTMTPHSRFSEESGSGGYPFPPSYSEDPSFLKKKKKAQLKQKRTPMYAIALIVNLPQPPPLPAQSYSASRSTFRGPGSYSEQDSFPSSYGSGRRVGWALATAAVGGNNGNGLGIDVSGNESNQGGGSTIPSGIIGATTDLEERMDPITQHWDIIMRSLTQMQTVASATILTLLRASDVSSPDPYPPSASTYSRSTSFSGRQDGFGVPTKPTKTNAKLVTLMPNALADMERIAREVDNSRGRIAIGLRALRVVTGQNRWGIWREEARWVSRWAASVREKRQQQQNAQPQALPLHLQPPLPSHVPFQQGQSQDQFLYNLLTAFLSTHTDWLQALSPARYRKRHLMLQSSRGNDDSMSARTIIVSRDKIAARRIVFLLSAFLPANQNIANTVRVHRPSTSTSWGALSQSPPASFVVPIIKEQSLRRKINRRGPGGGSGRRSSHSRNLSLQGQAITGVIPTTRSASMSVTGVPAPLAHLNLHRRNHERRPSDTASIRTANLPFTGNDFTTRKSSAATMTTITSDATVPHFATMQRSESSFSHRPDSSASSAAADDLKRTLQRGDSSSGGQHGSALLALQQQQGLASPGLEADPRNQSLRWGSMLTGFLSGRRRDSTSSNAGHSGGHSHSHSRNSSITSWDPLGRRSSLLPPPSPSKPRHEARTQDRQHPHASGQTSSTGQGPTAGGLQQEDIDPHTPRLSQDSPNLGGTTFAVVDSFRRAPENAAFDSPIKATSSADDGVIDVDIAFPDYIRSFETAVSSPSSSGFLSTPGFGSGLDSFEQSCRVSVDGDLPVNVAGWLQSYHPDFCLQALPPQGNLMAQIKESLRTEPSPSGFAFEPEAASSQQHHAASLGERWVDISSAIVVDAAKLTITRVSYSRLVRPKPTPDVTTPNSANGPPTPVTTTTTTTAPATVPAQEMQQLDERFVEEPIVSTDSVLTKAIERVIAQGVAGSGTNISGGTGVGVGFDHLNLHSGAESTVDSSGISTDNSARSSRSASIRRGRRDSSSVGIASDEQYLPPSRPRFVNPSPTAPYSPLTPLGLEEVPRAECKTVILSALEEIVRDVVQSKDKDDQTTDGAQSDVHAASTSKTTGTGYSTDKEEPSVLRNAVQSWLENIDMGEV</sequence>
<feature type="compositionally biased region" description="Polar residues" evidence="1">
    <location>
        <begin position="1291"/>
        <end position="1304"/>
    </location>
</feature>
<gene>
    <name evidence="3" type="ORF">SBRCBS47491_006799</name>
</gene>
<protein>
    <recommendedName>
        <fullName evidence="2">Folliculin-interacting protein N-terminal domain-containing protein</fullName>
    </recommendedName>
</protein>
<feature type="region of interest" description="Disordered" evidence="1">
    <location>
        <begin position="797"/>
        <end position="816"/>
    </location>
</feature>
<comment type="caution">
    <text evidence="3">The sequence shown here is derived from an EMBL/GenBank/DDBJ whole genome shotgun (WGS) entry which is preliminary data.</text>
</comment>
<evidence type="ECO:0000259" key="2">
    <source>
        <dbReference type="Pfam" id="PF14636"/>
    </source>
</evidence>
<feature type="compositionally biased region" description="Polar residues" evidence="1">
    <location>
        <begin position="1014"/>
        <end position="1023"/>
    </location>
</feature>
<feature type="compositionally biased region" description="Polar residues" evidence="1">
    <location>
        <begin position="988"/>
        <end position="997"/>
    </location>
</feature>
<feature type="region of interest" description="Disordered" evidence="1">
    <location>
        <begin position="141"/>
        <end position="197"/>
    </location>
</feature>
<feature type="region of interest" description="Disordered" evidence="1">
    <location>
        <begin position="12"/>
        <end position="39"/>
    </location>
</feature>
<feature type="region of interest" description="Disordered" evidence="1">
    <location>
        <begin position="1384"/>
        <end position="1423"/>
    </location>
</feature>
<dbReference type="EMBL" id="CAWUHC010000070">
    <property type="protein sequence ID" value="CAK7228129.1"/>
    <property type="molecule type" value="Genomic_DNA"/>
</dbReference>
<dbReference type="PANTHER" id="PTHR21634:SF9">
    <property type="entry name" value="RE13835P"/>
    <property type="match status" value="1"/>
</dbReference>
<proteinExistence type="predicted"/>
<feature type="compositionally biased region" description="Polar residues" evidence="1">
    <location>
        <begin position="1203"/>
        <end position="1212"/>
    </location>
</feature>
<dbReference type="Pfam" id="PF14636">
    <property type="entry name" value="FNIP_N"/>
    <property type="match status" value="1"/>
</dbReference>
<feature type="compositionally biased region" description="Low complexity" evidence="1">
    <location>
        <begin position="257"/>
        <end position="296"/>
    </location>
</feature>
<keyword evidence="4" id="KW-1185">Reference proteome</keyword>
<feature type="compositionally biased region" description="Basic and acidic residues" evidence="1">
    <location>
        <begin position="973"/>
        <end position="984"/>
    </location>
</feature>
<feature type="region of interest" description="Disordered" evidence="1">
    <location>
        <begin position="742"/>
        <end position="770"/>
    </location>
</feature>
<feature type="region of interest" description="Disordered" evidence="1">
    <location>
        <begin position="238"/>
        <end position="298"/>
    </location>
</feature>
<evidence type="ECO:0000313" key="3">
    <source>
        <dbReference type="EMBL" id="CAK7228129.1"/>
    </source>
</evidence>
<reference evidence="3 4" key="1">
    <citation type="submission" date="2024-01" db="EMBL/GenBank/DDBJ databases">
        <authorList>
            <person name="Allen C."/>
            <person name="Tagirdzhanova G."/>
        </authorList>
    </citation>
    <scope>NUCLEOTIDE SEQUENCE [LARGE SCALE GENOMIC DNA]</scope>
</reference>